<sequence>MVLGFKSGFKKLQSVLRMHVCRLFNFAPE</sequence>
<reference evidence="1" key="1">
    <citation type="submission" date="2014-09" db="EMBL/GenBank/DDBJ databases">
        <authorList>
            <person name="Magalhaes I.L.F."/>
            <person name="Oliveira U."/>
            <person name="Santos F.R."/>
            <person name="Vidigal T.H.D.A."/>
            <person name="Brescovit A.D."/>
            <person name="Santos A.J."/>
        </authorList>
    </citation>
    <scope>NUCLEOTIDE SEQUENCE</scope>
    <source>
        <tissue evidence="1">Shoot tissue taken approximately 20 cm above the soil surface</tissue>
    </source>
</reference>
<accession>A0A0A9BF52</accession>
<dbReference type="EMBL" id="GBRH01239968">
    <property type="protein sequence ID" value="JAD57927.1"/>
    <property type="molecule type" value="Transcribed_RNA"/>
</dbReference>
<organism evidence="1">
    <name type="scientific">Arundo donax</name>
    <name type="common">Giant reed</name>
    <name type="synonym">Donax arundinaceus</name>
    <dbReference type="NCBI Taxonomy" id="35708"/>
    <lineage>
        <taxon>Eukaryota</taxon>
        <taxon>Viridiplantae</taxon>
        <taxon>Streptophyta</taxon>
        <taxon>Embryophyta</taxon>
        <taxon>Tracheophyta</taxon>
        <taxon>Spermatophyta</taxon>
        <taxon>Magnoliopsida</taxon>
        <taxon>Liliopsida</taxon>
        <taxon>Poales</taxon>
        <taxon>Poaceae</taxon>
        <taxon>PACMAD clade</taxon>
        <taxon>Arundinoideae</taxon>
        <taxon>Arundineae</taxon>
        <taxon>Arundo</taxon>
    </lineage>
</organism>
<dbReference type="AlphaFoldDB" id="A0A0A9BF52"/>
<protein>
    <submittedName>
        <fullName evidence="1">Uncharacterized protein</fullName>
    </submittedName>
</protein>
<name>A0A0A9BF52_ARUDO</name>
<reference evidence="1" key="2">
    <citation type="journal article" date="2015" name="Data Brief">
        <title>Shoot transcriptome of the giant reed, Arundo donax.</title>
        <authorList>
            <person name="Barrero R.A."/>
            <person name="Guerrero F.D."/>
            <person name="Moolhuijzen P."/>
            <person name="Goolsby J.A."/>
            <person name="Tidwell J."/>
            <person name="Bellgard S.E."/>
            <person name="Bellgard M.I."/>
        </authorList>
    </citation>
    <scope>NUCLEOTIDE SEQUENCE</scope>
    <source>
        <tissue evidence="1">Shoot tissue taken approximately 20 cm above the soil surface</tissue>
    </source>
</reference>
<evidence type="ECO:0000313" key="1">
    <source>
        <dbReference type="EMBL" id="JAD57927.1"/>
    </source>
</evidence>
<proteinExistence type="predicted"/>